<evidence type="ECO:0000256" key="2">
    <source>
        <dbReference type="ARBA" id="ARBA00006228"/>
    </source>
</evidence>
<dbReference type="Pfam" id="PF01899">
    <property type="entry name" value="MNHE"/>
    <property type="match status" value="1"/>
</dbReference>
<dbReference type="EMBL" id="CP041692">
    <property type="protein sequence ID" value="QDP95932.1"/>
    <property type="molecule type" value="Genomic_DNA"/>
</dbReference>
<keyword evidence="10" id="KW-1185">Reference proteome</keyword>
<feature type="transmembrane region" description="Helical" evidence="8">
    <location>
        <begin position="74"/>
        <end position="93"/>
    </location>
</feature>
<keyword evidence="4 8" id="KW-0812">Transmembrane</keyword>
<evidence type="ECO:0000256" key="6">
    <source>
        <dbReference type="ARBA" id="ARBA00023136"/>
    </source>
</evidence>
<dbReference type="GO" id="GO:0008324">
    <property type="term" value="F:monoatomic cation transmembrane transporter activity"/>
    <property type="evidence" value="ECO:0007669"/>
    <property type="project" value="InterPro"/>
</dbReference>
<evidence type="ECO:0000256" key="5">
    <source>
        <dbReference type="ARBA" id="ARBA00022989"/>
    </source>
</evidence>
<name>A0A516PXQ4_9ACTN</name>
<comment type="subcellular location">
    <subcellularLocation>
        <location evidence="1">Cell membrane</location>
        <topology evidence="1">Multi-pass membrane protein</topology>
    </subcellularLocation>
</comment>
<dbReference type="AlphaFoldDB" id="A0A516PXQ4"/>
<evidence type="ECO:0000256" key="4">
    <source>
        <dbReference type="ARBA" id="ARBA00022692"/>
    </source>
</evidence>
<feature type="transmembrane region" description="Helical" evidence="8">
    <location>
        <begin position="21"/>
        <end position="54"/>
    </location>
</feature>
<keyword evidence="6 8" id="KW-0472">Membrane</keyword>
<comment type="similarity">
    <text evidence="2">Belongs to the CPA3 antiporters (TC 2.A.63) subunit E family.</text>
</comment>
<organism evidence="9 10">
    <name type="scientific">Microlunatus elymi</name>
    <dbReference type="NCBI Taxonomy" id="2596828"/>
    <lineage>
        <taxon>Bacteria</taxon>
        <taxon>Bacillati</taxon>
        <taxon>Actinomycetota</taxon>
        <taxon>Actinomycetes</taxon>
        <taxon>Propionibacteriales</taxon>
        <taxon>Propionibacteriaceae</taxon>
        <taxon>Microlunatus</taxon>
    </lineage>
</organism>
<dbReference type="KEGG" id="mik:FOE78_08490"/>
<dbReference type="PANTHER" id="PTHR34584:SF1">
    <property type="entry name" value="NA(+)_H(+) ANTIPORTER SUBUNIT E1"/>
    <property type="match status" value="1"/>
</dbReference>
<feature type="region of interest" description="Disordered" evidence="7">
    <location>
        <begin position="183"/>
        <end position="203"/>
    </location>
</feature>
<accession>A0A516PXQ4</accession>
<evidence type="ECO:0000256" key="7">
    <source>
        <dbReference type="SAM" id="MobiDB-lite"/>
    </source>
</evidence>
<evidence type="ECO:0000256" key="3">
    <source>
        <dbReference type="ARBA" id="ARBA00022475"/>
    </source>
</evidence>
<evidence type="ECO:0000256" key="8">
    <source>
        <dbReference type="SAM" id="Phobius"/>
    </source>
</evidence>
<evidence type="ECO:0000256" key="1">
    <source>
        <dbReference type="ARBA" id="ARBA00004651"/>
    </source>
</evidence>
<protein>
    <submittedName>
        <fullName evidence="9">Na+/H+ antiporter subunit E</fullName>
    </submittedName>
</protein>
<keyword evidence="3" id="KW-1003">Cell membrane</keyword>
<dbReference type="RefSeq" id="WP_143985898.1">
    <property type="nucleotide sequence ID" value="NZ_CP041692.1"/>
</dbReference>
<dbReference type="NCBIfam" id="NF006521">
    <property type="entry name" value="PRK08965.1-5"/>
    <property type="match status" value="1"/>
</dbReference>
<dbReference type="PANTHER" id="PTHR34584">
    <property type="entry name" value="NA(+)/H(+) ANTIPORTER SUBUNIT E1"/>
    <property type="match status" value="1"/>
</dbReference>
<dbReference type="OrthoDB" id="3556991at2"/>
<dbReference type="Proteomes" id="UP000319263">
    <property type="component" value="Chromosome"/>
</dbReference>
<dbReference type="InterPro" id="IPR002758">
    <property type="entry name" value="Cation_antiport_E"/>
</dbReference>
<evidence type="ECO:0000313" key="9">
    <source>
        <dbReference type="EMBL" id="QDP95932.1"/>
    </source>
</evidence>
<keyword evidence="5 8" id="KW-1133">Transmembrane helix</keyword>
<evidence type="ECO:0000313" key="10">
    <source>
        <dbReference type="Proteomes" id="UP000319263"/>
    </source>
</evidence>
<reference evidence="9 10" key="1">
    <citation type="submission" date="2019-07" db="EMBL/GenBank/DDBJ databases">
        <title>Microlunatus dokdonensis sp. nov. isolated from the rhizospheric soil of the wild plant Elymus tsukushiensis.</title>
        <authorList>
            <person name="Ghim S.-Y."/>
            <person name="Hwang Y.-J."/>
            <person name="Son J.-S."/>
            <person name="Shin J.-H."/>
        </authorList>
    </citation>
    <scope>NUCLEOTIDE SEQUENCE [LARGE SCALE GENOMIC DNA]</scope>
    <source>
        <strain evidence="9 10">KUDC0627</strain>
    </source>
</reference>
<proteinExistence type="inferred from homology"/>
<dbReference type="GO" id="GO:0005886">
    <property type="term" value="C:plasma membrane"/>
    <property type="evidence" value="ECO:0007669"/>
    <property type="project" value="UniProtKB-SubCell"/>
</dbReference>
<sequence>MITPRKSAERKTRARFHPPMIIMCALIWVLLWGELSIFNVVAGALLGVLIGLVFPLPSIAGAGRFRPIGLARLLASLIFDLVRSSVAVVILILRFGDQPRNAIVGVQLRSRSDLYLTQTAEMVSLVPGTLVVEARRSTSTLYLHVLNVRGEDDLELARRIVRTNEARVIRAFGTRAEIEALKTGAPMPGVPDQTANGPGGEQR</sequence>
<gene>
    <name evidence="9" type="ORF">FOE78_08490</name>
</gene>